<keyword evidence="4" id="KW-1185">Reference proteome</keyword>
<evidence type="ECO:0000256" key="1">
    <source>
        <dbReference type="ARBA" id="ARBA00023002"/>
    </source>
</evidence>
<sequence>MNNPSVDAVVIGSGIIGAMAAHYLQQDGRSVMMIERGEVSRGASSGNAGILAFPEIIPIAAPGTIWKAPKWLLDPLGPLSLPPSYALAMVPWLWRFWRAGARAAFNRTVEVNAKMMPLARSEMLRVIGRTGLEKMVSRTGTLDLYDSEESLFAASTDWEAKRNAGFEFNRVGRSEIETLQPGLAPQFRHGIFTPDGLQVCDPYDFTKALVDHAISCGASLRIGEVTRIEPTASGARVALSDGAAFEAKTVVLAGGAWSKSVAASLGDYAPLETERGYNTTLPPGAFPLQRQLYFNDHGFVVTPLSSGIRVGGAVELGGLNLPPNYKRSEAMLKKARAFLPTLQAEGGRQWMGFRPSMPDCLPVISPSSATPAVIYAFGHGHLGLTQSAATGRLVADLAARRQPALSIEPFRIGRFR</sequence>
<dbReference type="InterPro" id="IPR036188">
    <property type="entry name" value="FAD/NAD-bd_sf"/>
</dbReference>
<name>A0ABV0M494_9HYPH</name>
<dbReference type="Pfam" id="PF01266">
    <property type="entry name" value="DAO"/>
    <property type="match status" value="1"/>
</dbReference>
<dbReference type="GO" id="GO:0016491">
    <property type="term" value="F:oxidoreductase activity"/>
    <property type="evidence" value="ECO:0007669"/>
    <property type="project" value="UniProtKB-KW"/>
</dbReference>
<feature type="domain" description="FAD dependent oxidoreductase" evidence="2">
    <location>
        <begin position="7"/>
        <end position="397"/>
    </location>
</feature>
<dbReference type="RefSeq" id="WP_348863468.1">
    <property type="nucleotide sequence ID" value="NZ_JBEAAL010000012.1"/>
</dbReference>
<proteinExistence type="predicted"/>
<dbReference type="InterPro" id="IPR006076">
    <property type="entry name" value="FAD-dep_OxRdtase"/>
</dbReference>
<evidence type="ECO:0000313" key="4">
    <source>
        <dbReference type="Proteomes" id="UP001496627"/>
    </source>
</evidence>
<gene>
    <name evidence="3" type="ORF">ABK249_17315</name>
</gene>
<dbReference type="SUPFAM" id="SSF51905">
    <property type="entry name" value="FAD/NAD(P)-binding domain"/>
    <property type="match status" value="1"/>
</dbReference>
<dbReference type="EMBL" id="JBEAAL010000012">
    <property type="protein sequence ID" value="MEQ1406693.1"/>
    <property type="molecule type" value="Genomic_DNA"/>
</dbReference>
<protein>
    <submittedName>
        <fullName evidence="3">FAD-binding oxidoreductase</fullName>
        <ecNumber evidence="3">1.-.-.-</ecNumber>
    </submittedName>
</protein>
<organism evidence="3 4">
    <name type="scientific">Neorhizobium phenanthreniclasticum</name>
    <dbReference type="NCBI Taxonomy" id="3157917"/>
    <lineage>
        <taxon>Bacteria</taxon>
        <taxon>Pseudomonadati</taxon>
        <taxon>Pseudomonadota</taxon>
        <taxon>Alphaproteobacteria</taxon>
        <taxon>Hyphomicrobiales</taxon>
        <taxon>Rhizobiaceae</taxon>
        <taxon>Rhizobium/Agrobacterium group</taxon>
        <taxon>Neorhizobium</taxon>
    </lineage>
</organism>
<evidence type="ECO:0000259" key="2">
    <source>
        <dbReference type="Pfam" id="PF01266"/>
    </source>
</evidence>
<dbReference type="PANTHER" id="PTHR13847:SF289">
    <property type="entry name" value="GLYCINE OXIDASE"/>
    <property type="match status" value="1"/>
</dbReference>
<dbReference type="Gene3D" id="3.30.9.10">
    <property type="entry name" value="D-Amino Acid Oxidase, subunit A, domain 2"/>
    <property type="match status" value="1"/>
</dbReference>
<dbReference type="EC" id="1.-.-.-" evidence="3"/>
<dbReference type="Proteomes" id="UP001496627">
    <property type="component" value="Unassembled WGS sequence"/>
</dbReference>
<comment type="caution">
    <text evidence="3">The sequence shown here is derived from an EMBL/GenBank/DDBJ whole genome shotgun (WGS) entry which is preliminary data.</text>
</comment>
<dbReference type="SUPFAM" id="SSF54373">
    <property type="entry name" value="FAD-linked reductases, C-terminal domain"/>
    <property type="match status" value="1"/>
</dbReference>
<reference evidence="3 4" key="1">
    <citation type="submission" date="2024-05" db="EMBL/GenBank/DDBJ databases">
        <title>Neorhizobium sp. Rsf11, a plant growth promoting and heavy metal resistant PAH-degrader.</title>
        <authorList>
            <person name="Golubev S.N."/>
            <person name="Muratova A.Y."/>
            <person name="Markelova M.I."/>
        </authorList>
    </citation>
    <scope>NUCLEOTIDE SEQUENCE [LARGE SCALE GENOMIC DNA]</scope>
    <source>
        <strain evidence="3 4">Rsf11</strain>
    </source>
</reference>
<evidence type="ECO:0000313" key="3">
    <source>
        <dbReference type="EMBL" id="MEQ1406693.1"/>
    </source>
</evidence>
<accession>A0ABV0M494</accession>
<dbReference type="PANTHER" id="PTHR13847">
    <property type="entry name" value="SARCOSINE DEHYDROGENASE-RELATED"/>
    <property type="match status" value="1"/>
</dbReference>
<dbReference type="Gene3D" id="3.50.50.60">
    <property type="entry name" value="FAD/NAD(P)-binding domain"/>
    <property type="match status" value="2"/>
</dbReference>
<keyword evidence="1 3" id="KW-0560">Oxidoreductase</keyword>